<dbReference type="STRING" id="56723.ENSLBEP00000027756"/>
<comment type="subcellular location">
    <subcellularLocation>
        <location evidence="1">Membrane</location>
    </subcellularLocation>
</comment>
<evidence type="ECO:0000256" key="4">
    <source>
        <dbReference type="ARBA" id="ARBA00022989"/>
    </source>
</evidence>
<comment type="similarity">
    <text evidence="2">Belongs to the CD225/Dispanin family.</text>
</comment>
<protein>
    <submittedName>
        <fullName evidence="7">Uncharacterized protein</fullName>
    </submittedName>
</protein>
<name>A0A3Q3G3V4_9LABR</name>
<evidence type="ECO:0000313" key="8">
    <source>
        <dbReference type="Proteomes" id="UP000261660"/>
    </source>
</evidence>
<evidence type="ECO:0000256" key="3">
    <source>
        <dbReference type="ARBA" id="ARBA00022692"/>
    </source>
</evidence>
<evidence type="ECO:0000256" key="1">
    <source>
        <dbReference type="ARBA" id="ARBA00004370"/>
    </source>
</evidence>
<evidence type="ECO:0000256" key="6">
    <source>
        <dbReference type="SAM" id="Phobius"/>
    </source>
</evidence>
<organism evidence="7 8">
    <name type="scientific">Labrus bergylta</name>
    <name type="common">ballan wrasse</name>
    <dbReference type="NCBI Taxonomy" id="56723"/>
    <lineage>
        <taxon>Eukaryota</taxon>
        <taxon>Metazoa</taxon>
        <taxon>Chordata</taxon>
        <taxon>Craniata</taxon>
        <taxon>Vertebrata</taxon>
        <taxon>Euteleostomi</taxon>
        <taxon>Actinopterygii</taxon>
        <taxon>Neopterygii</taxon>
        <taxon>Teleostei</taxon>
        <taxon>Neoteleostei</taxon>
        <taxon>Acanthomorphata</taxon>
        <taxon>Eupercaria</taxon>
        <taxon>Labriformes</taxon>
        <taxon>Labridae</taxon>
        <taxon>Labrus</taxon>
    </lineage>
</organism>
<dbReference type="Proteomes" id="UP000261660">
    <property type="component" value="Unplaced"/>
</dbReference>
<reference evidence="7" key="1">
    <citation type="submission" date="2025-08" db="UniProtKB">
        <authorList>
            <consortium name="Ensembl"/>
        </authorList>
    </citation>
    <scope>IDENTIFICATION</scope>
</reference>
<dbReference type="InParanoid" id="A0A3Q3G3V4"/>
<accession>A0A3Q3G3V4</accession>
<evidence type="ECO:0000256" key="5">
    <source>
        <dbReference type="ARBA" id="ARBA00023136"/>
    </source>
</evidence>
<dbReference type="PANTHER" id="PTHR13999">
    <property type="entry name" value="INTERFERON INDUCIBLE TRANSMEMBRANE PROTEIN"/>
    <property type="match status" value="1"/>
</dbReference>
<dbReference type="AlphaFoldDB" id="A0A3Q3G3V4"/>
<dbReference type="Ensembl" id="ENSLBET00000029081.1">
    <property type="protein sequence ID" value="ENSLBEP00000027756.1"/>
    <property type="gene ID" value="ENSLBEG00000020986.1"/>
</dbReference>
<evidence type="ECO:0000313" key="7">
    <source>
        <dbReference type="Ensembl" id="ENSLBEP00000027756.1"/>
    </source>
</evidence>
<dbReference type="PANTHER" id="PTHR13999:SF31">
    <property type="entry name" value="IFITM1-RELATED"/>
    <property type="match status" value="1"/>
</dbReference>
<dbReference type="InterPro" id="IPR051517">
    <property type="entry name" value="IFITM_antiviral_protein"/>
</dbReference>
<keyword evidence="8" id="KW-1185">Reference proteome</keyword>
<evidence type="ECO:0000256" key="2">
    <source>
        <dbReference type="ARBA" id="ARBA00006843"/>
    </source>
</evidence>
<keyword evidence="4 6" id="KW-1133">Transmembrane helix</keyword>
<dbReference type="Pfam" id="PF04505">
    <property type="entry name" value="CD225"/>
    <property type="match status" value="1"/>
</dbReference>
<keyword evidence="5 6" id="KW-0472">Membrane</keyword>
<reference evidence="7" key="2">
    <citation type="submission" date="2025-09" db="UniProtKB">
        <authorList>
            <consortium name="Ensembl"/>
        </authorList>
    </citation>
    <scope>IDENTIFICATION</scope>
</reference>
<dbReference type="InterPro" id="IPR007593">
    <property type="entry name" value="CD225/Dispanin_fam"/>
</dbReference>
<dbReference type="GO" id="GO:0005886">
    <property type="term" value="C:plasma membrane"/>
    <property type="evidence" value="ECO:0007669"/>
    <property type="project" value="TreeGrafter"/>
</dbReference>
<proteinExistence type="inferred from homology"/>
<sequence>MVDSASIHRGTLAVKRAWARHRLPSVSAPLESPTVVHPTTVNIVTEPPKDHIIWSLCCFVYSNPFYLGLLALIYSIKSRDRKMVGDLEGARQYGRTACTFNIKAGLPFVVPLVVCELFCSGHTVLCTGLLPYCLQQSSSHWPSAHSRFVLCLDVVSFHDSVLG</sequence>
<dbReference type="GeneTree" id="ENSGT00950000182857"/>
<keyword evidence="3 6" id="KW-0812">Transmembrane</keyword>
<feature type="transmembrane region" description="Helical" evidence="6">
    <location>
        <begin position="52"/>
        <end position="74"/>
    </location>
</feature>